<reference evidence="1 2" key="1">
    <citation type="submission" date="2021-01" db="EMBL/GenBank/DDBJ databases">
        <title>Sequencing the genomes of 1000 actinobacteria strains.</title>
        <authorList>
            <person name="Klenk H.-P."/>
        </authorList>
    </citation>
    <scope>NUCLEOTIDE SEQUENCE [LARGE SCALE GENOMIC DNA]</scope>
    <source>
        <strain evidence="1 2">DSM 13057</strain>
    </source>
</reference>
<sequence length="146" mass="16979">MPRSRRNTGAKTSRYRYRNRHGRTLRSSVTGPHLPPLRTRIDLFEMTVASTADYLKGVWPEELADVIFEIGAVPLGMPAEGAPVERWKVIGNRIILFRLPIQRLTKLHRDDELHKRMVIESCVFRGVAEYLGKDPWDLAPDRYRHF</sequence>
<dbReference type="Proteomes" id="UP000776164">
    <property type="component" value="Unassembled WGS sequence"/>
</dbReference>
<comment type="caution">
    <text evidence="1">The sequence shown here is derived from an EMBL/GenBank/DDBJ whole genome shotgun (WGS) entry which is preliminary data.</text>
</comment>
<evidence type="ECO:0008006" key="3">
    <source>
        <dbReference type="Google" id="ProtNLM"/>
    </source>
</evidence>
<gene>
    <name evidence="1" type="ORF">JOE66_002904</name>
</gene>
<dbReference type="RefSeq" id="WP_205110582.1">
    <property type="nucleotide sequence ID" value="NZ_BAAAHT010000014.1"/>
</dbReference>
<dbReference type="CDD" id="cd12954">
    <property type="entry name" value="MMP_TTHA0227_like_1"/>
    <property type="match status" value="1"/>
</dbReference>
<evidence type="ECO:0000313" key="1">
    <source>
        <dbReference type="EMBL" id="MBM7473270.1"/>
    </source>
</evidence>
<protein>
    <recommendedName>
        <fullName evidence="3">Metallopeptidase family protein</fullName>
    </recommendedName>
</protein>
<evidence type="ECO:0000313" key="2">
    <source>
        <dbReference type="Proteomes" id="UP000776164"/>
    </source>
</evidence>
<dbReference type="SUPFAM" id="SSF55486">
    <property type="entry name" value="Metalloproteases ('zincins'), catalytic domain"/>
    <property type="match status" value="1"/>
</dbReference>
<dbReference type="EMBL" id="JAFBBU010000001">
    <property type="protein sequence ID" value="MBM7473270.1"/>
    <property type="molecule type" value="Genomic_DNA"/>
</dbReference>
<keyword evidence="2" id="KW-1185">Reference proteome</keyword>
<organism evidence="1 2">
    <name type="scientific">Subtercola frigoramans</name>
    <dbReference type="NCBI Taxonomy" id="120298"/>
    <lineage>
        <taxon>Bacteria</taxon>
        <taxon>Bacillati</taxon>
        <taxon>Actinomycetota</taxon>
        <taxon>Actinomycetes</taxon>
        <taxon>Micrococcales</taxon>
        <taxon>Microbacteriaceae</taxon>
        <taxon>Subtercola</taxon>
    </lineage>
</organism>
<accession>A0ABS2L956</accession>
<name>A0ABS2L956_9MICO</name>
<proteinExistence type="predicted"/>